<dbReference type="Pfam" id="PF10096">
    <property type="entry name" value="DUF2334"/>
    <property type="match status" value="1"/>
</dbReference>
<gene>
    <name evidence="1" type="ORF">S06H3_61243</name>
</gene>
<sequence>MLLTSFISDFGILHGYTHQYDGVTGIDYEFWDESNNKPVKEDSEEFVQERVISALNILRNAGLSTDIWETPH</sequence>
<dbReference type="EMBL" id="BARV01040113">
    <property type="protein sequence ID" value="GAI50943.1"/>
    <property type="molecule type" value="Genomic_DNA"/>
</dbReference>
<name>X1P512_9ZZZZ</name>
<feature type="non-terminal residue" evidence="1">
    <location>
        <position position="72"/>
    </location>
</feature>
<organism evidence="1">
    <name type="scientific">marine sediment metagenome</name>
    <dbReference type="NCBI Taxonomy" id="412755"/>
    <lineage>
        <taxon>unclassified sequences</taxon>
        <taxon>metagenomes</taxon>
        <taxon>ecological metagenomes</taxon>
    </lineage>
</organism>
<proteinExistence type="predicted"/>
<evidence type="ECO:0000313" key="1">
    <source>
        <dbReference type="EMBL" id="GAI50943.1"/>
    </source>
</evidence>
<protein>
    <submittedName>
        <fullName evidence="1">Uncharacterized protein</fullName>
    </submittedName>
</protein>
<accession>X1P512</accession>
<reference evidence="1" key="1">
    <citation type="journal article" date="2014" name="Front. Microbiol.">
        <title>High frequency of phylogenetically diverse reductive dehalogenase-homologous genes in deep subseafloor sedimentary metagenomes.</title>
        <authorList>
            <person name="Kawai M."/>
            <person name="Futagami T."/>
            <person name="Toyoda A."/>
            <person name="Takaki Y."/>
            <person name="Nishi S."/>
            <person name="Hori S."/>
            <person name="Arai W."/>
            <person name="Tsubouchi T."/>
            <person name="Morono Y."/>
            <person name="Uchiyama I."/>
            <person name="Ito T."/>
            <person name="Fujiyama A."/>
            <person name="Inagaki F."/>
            <person name="Takami H."/>
        </authorList>
    </citation>
    <scope>NUCLEOTIDE SEQUENCE</scope>
    <source>
        <strain evidence="1">Expedition CK06-06</strain>
    </source>
</reference>
<dbReference type="InterPro" id="IPR018763">
    <property type="entry name" value="DUF2334"/>
</dbReference>
<comment type="caution">
    <text evidence="1">The sequence shown here is derived from an EMBL/GenBank/DDBJ whole genome shotgun (WGS) entry which is preliminary data.</text>
</comment>
<dbReference type="AlphaFoldDB" id="X1P512"/>